<keyword evidence="6" id="KW-1185">Reference proteome</keyword>
<dbReference type="InterPro" id="IPR012318">
    <property type="entry name" value="HTH_CRP"/>
</dbReference>
<name>A0A939DBA0_CLOAM</name>
<keyword evidence="2" id="KW-0238">DNA-binding</keyword>
<evidence type="ECO:0000256" key="1">
    <source>
        <dbReference type="ARBA" id="ARBA00023015"/>
    </source>
</evidence>
<dbReference type="EMBL" id="JAFJZZ010000006">
    <property type="protein sequence ID" value="MBN7774128.1"/>
    <property type="molecule type" value="Genomic_DNA"/>
</dbReference>
<protein>
    <submittedName>
        <fullName evidence="5">Crp/Fnr family transcriptional regulator</fullName>
    </submittedName>
</protein>
<dbReference type="Pfam" id="PF13545">
    <property type="entry name" value="HTH_Crp_2"/>
    <property type="match status" value="1"/>
</dbReference>
<dbReference type="InterPro" id="IPR036388">
    <property type="entry name" value="WH-like_DNA-bd_sf"/>
</dbReference>
<feature type="domain" description="HTH crp-type" evidence="4">
    <location>
        <begin position="150"/>
        <end position="216"/>
    </location>
</feature>
<dbReference type="InterPro" id="IPR018490">
    <property type="entry name" value="cNMP-bd_dom_sf"/>
</dbReference>
<proteinExistence type="predicted"/>
<evidence type="ECO:0000259" key="4">
    <source>
        <dbReference type="PROSITE" id="PS51063"/>
    </source>
</evidence>
<evidence type="ECO:0000313" key="6">
    <source>
        <dbReference type="Proteomes" id="UP000664545"/>
    </source>
</evidence>
<dbReference type="Gene3D" id="1.10.10.10">
    <property type="entry name" value="Winged helix-like DNA-binding domain superfamily/Winged helix DNA-binding domain"/>
    <property type="match status" value="1"/>
</dbReference>
<dbReference type="Gene3D" id="2.60.120.10">
    <property type="entry name" value="Jelly Rolls"/>
    <property type="match status" value="1"/>
</dbReference>
<evidence type="ECO:0000256" key="2">
    <source>
        <dbReference type="ARBA" id="ARBA00023125"/>
    </source>
</evidence>
<accession>A0A939DBA0</accession>
<dbReference type="PROSITE" id="PS51063">
    <property type="entry name" value="HTH_CRP_2"/>
    <property type="match status" value="1"/>
</dbReference>
<keyword evidence="3" id="KW-0804">Transcription</keyword>
<dbReference type="GO" id="GO:0006355">
    <property type="term" value="P:regulation of DNA-templated transcription"/>
    <property type="evidence" value="ECO:0007669"/>
    <property type="project" value="InterPro"/>
</dbReference>
<dbReference type="CDD" id="cd00038">
    <property type="entry name" value="CAP_ED"/>
    <property type="match status" value="1"/>
</dbReference>
<dbReference type="InterPro" id="IPR014710">
    <property type="entry name" value="RmlC-like_jellyroll"/>
</dbReference>
<keyword evidence="1" id="KW-0805">Transcription regulation</keyword>
<dbReference type="SMART" id="SM00419">
    <property type="entry name" value="HTH_CRP"/>
    <property type="match status" value="1"/>
</dbReference>
<dbReference type="Proteomes" id="UP000664545">
    <property type="component" value="Unassembled WGS sequence"/>
</dbReference>
<dbReference type="SUPFAM" id="SSF51206">
    <property type="entry name" value="cAMP-binding domain-like"/>
    <property type="match status" value="1"/>
</dbReference>
<dbReference type="RefSeq" id="WP_206582968.1">
    <property type="nucleotide sequence ID" value="NZ_JAFJZZ010000006.1"/>
</dbReference>
<reference evidence="5" key="1">
    <citation type="submission" date="2021-02" db="EMBL/GenBank/DDBJ databases">
        <title>Abyssanaerobacter marinus gen.nov., sp., nov, anaerobic bacterium isolated from the Onnuri vent field of Indian Ocean and suggestion of Mogibacteriaceae fam. nov., and proposal of reclassification of ambiguous this family's genus member.</title>
        <authorList>
            <person name="Kim Y.J."/>
            <person name="Yang J.-A."/>
        </authorList>
    </citation>
    <scope>NUCLEOTIDE SEQUENCE</scope>
    <source>
        <strain evidence="5">DSM 2634</strain>
    </source>
</reference>
<dbReference type="PRINTS" id="PR00034">
    <property type="entry name" value="HTHCRP"/>
</dbReference>
<organism evidence="5 6">
    <name type="scientific">Clostridium aminobutyricum</name>
    <dbReference type="NCBI Taxonomy" id="33953"/>
    <lineage>
        <taxon>Bacteria</taxon>
        <taxon>Bacillati</taxon>
        <taxon>Bacillota</taxon>
        <taxon>Clostridia</taxon>
        <taxon>Eubacteriales</taxon>
        <taxon>Clostridiaceae</taxon>
        <taxon>Clostridium</taxon>
    </lineage>
</organism>
<dbReference type="AlphaFoldDB" id="A0A939DBA0"/>
<dbReference type="InterPro" id="IPR000595">
    <property type="entry name" value="cNMP-bd_dom"/>
</dbReference>
<sequence>MSVKNEAVFAELYPFWNALTPSQQLEMMEGTTLRSFEPGDHVHNAGQCTGVLGILFGRLRVYLLSDTGKEVTLFRLMDGDTCMLSASCIIKNISFDIYVSAETKTELLLISSAVYDKIANENPKAESFMKDIISMRFSEAMWIVEQLLFMKLDRRVSIFLLEQSALDESDIITLTHEQIANHLGTAREVISRMLKYMSKEGLLSVSRKGITILDRKALMALAN</sequence>
<gene>
    <name evidence="5" type="ORF">JYB65_12200</name>
</gene>
<evidence type="ECO:0000256" key="3">
    <source>
        <dbReference type="ARBA" id="ARBA00023163"/>
    </source>
</evidence>
<dbReference type="GO" id="GO:0003677">
    <property type="term" value="F:DNA binding"/>
    <property type="evidence" value="ECO:0007669"/>
    <property type="project" value="UniProtKB-KW"/>
</dbReference>
<dbReference type="SUPFAM" id="SSF46785">
    <property type="entry name" value="Winged helix' DNA-binding domain"/>
    <property type="match status" value="1"/>
</dbReference>
<evidence type="ECO:0000313" key="5">
    <source>
        <dbReference type="EMBL" id="MBN7774128.1"/>
    </source>
</evidence>
<dbReference type="InterPro" id="IPR036390">
    <property type="entry name" value="WH_DNA-bd_sf"/>
</dbReference>
<comment type="caution">
    <text evidence="5">The sequence shown here is derived from an EMBL/GenBank/DDBJ whole genome shotgun (WGS) entry which is preliminary data.</text>
</comment>